<dbReference type="AlphaFoldDB" id="A0A067MCY7"/>
<proteinExistence type="predicted"/>
<dbReference type="STRING" id="930990.A0A067MCY7"/>
<evidence type="ECO:0000313" key="5">
    <source>
        <dbReference type="Proteomes" id="UP000027195"/>
    </source>
</evidence>
<evidence type="ECO:0000256" key="1">
    <source>
        <dbReference type="ARBA" id="ARBA00022679"/>
    </source>
</evidence>
<protein>
    <recommendedName>
        <fullName evidence="3">UBC core domain-containing protein</fullName>
    </recommendedName>
</protein>
<keyword evidence="2" id="KW-0833">Ubl conjugation pathway</keyword>
<name>A0A067MCY7_BOTB1</name>
<dbReference type="PROSITE" id="PS50127">
    <property type="entry name" value="UBC_2"/>
    <property type="match status" value="1"/>
</dbReference>
<feature type="domain" description="UBC core" evidence="3">
    <location>
        <begin position="471"/>
        <end position="631"/>
    </location>
</feature>
<dbReference type="InterPro" id="IPR000608">
    <property type="entry name" value="UBC"/>
</dbReference>
<dbReference type="PANTHER" id="PTHR46116">
    <property type="entry name" value="(E3-INDEPENDENT) E2 UBIQUITIN-CONJUGATING ENZYME"/>
    <property type="match status" value="1"/>
</dbReference>
<sequence>MNIYSPTVSIVRDALSGSSQIKKRYAFEPRPFPESSKLLIVTDLLRAKVTYKNVSPPPPLVSLLHLSCHKCRATYCRGCQQVVKCKSNCPGKGKRPACEVLNCCAAAHAIGLFAALGALDKAYIRRRGTSDSRRSLRVRKKATVSLAGLLKQSKTSNSGSGIGYGSDFSTKRTSVDTAAVKKANSEAKAWDSLAKTAFETIALFLPDAYRDDPRPLDLLPHESIRSMLPLSYLPEIIAEFLRNDNITDWTARSPLYNALLNLLKRLADSELSVGLLIEGRTEKKHSDGIDAWMTKSGEIEWERQADGSTGEARSPLAGLVQRPPLYEHFKKLTRQCEAFTAGASHLVDDHGNEEGPAPEEDVVSTLGICMTIISTKEAIERAIGAWQRHGRGDMDDSAASVTSKGKGKSRDTVVSTEAAYIAAWEKLAFAYLELPRVPLYPATVVATSPAIRSYSYTNEVQSTSSSTRIPKQRFHLVKELGVMSTSLPVGIWVRVDEVRNDAIKIMIAGPAGTPYEGGLFEFDCFIPLDYPKKPPLMTLCTTASGQVRFNPNLYANGKVCLSLLGSESTSAPEELWSTKSTLLQVLISIQSMIFNEAPMYNEPGYGHAVQTDPRSIEYNKNVALQNVRWAMVEWMKDDRKHDLWADVIKSHFSIHRKLIREKYVRGIASRDHHANLCFPGYKDGLKLTLASGRIFIRP</sequence>
<dbReference type="EMBL" id="KL198078">
    <property type="protein sequence ID" value="KDQ09441.1"/>
    <property type="molecule type" value="Genomic_DNA"/>
</dbReference>
<dbReference type="InParanoid" id="A0A067MCY7"/>
<keyword evidence="1" id="KW-0808">Transferase</keyword>
<dbReference type="OrthoDB" id="47801at2759"/>
<keyword evidence="5" id="KW-1185">Reference proteome</keyword>
<organism evidence="4 5">
    <name type="scientific">Botryobasidium botryosum (strain FD-172 SS1)</name>
    <dbReference type="NCBI Taxonomy" id="930990"/>
    <lineage>
        <taxon>Eukaryota</taxon>
        <taxon>Fungi</taxon>
        <taxon>Dikarya</taxon>
        <taxon>Basidiomycota</taxon>
        <taxon>Agaricomycotina</taxon>
        <taxon>Agaricomycetes</taxon>
        <taxon>Cantharellales</taxon>
        <taxon>Botryobasidiaceae</taxon>
        <taxon>Botryobasidium</taxon>
    </lineage>
</organism>
<dbReference type="HOGENOM" id="CLU_017402_0_0_1"/>
<dbReference type="SUPFAM" id="SSF54495">
    <property type="entry name" value="UBC-like"/>
    <property type="match status" value="1"/>
</dbReference>
<reference evidence="5" key="1">
    <citation type="journal article" date="2014" name="Proc. Natl. Acad. Sci. U.S.A.">
        <title>Extensive sampling of basidiomycete genomes demonstrates inadequacy of the white-rot/brown-rot paradigm for wood decay fungi.</title>
        <authorList>
            <person name="Riley R."/>
            <person name="Salamov A.A."/>
            <person name="Brown D.W."/>
            <person name="Nagy L.G."/>
            <person name="Floudas D."/>
            <person name="Held B.W."/>
            <person name="Levasseur A."/>
            <person name="Lombard V."/>
            <person name="Morin E."/>
            <person name="Otillar R."/>
            <person name="Lindquist E.A."/>
            <person name="Sun H."/>
            <person name="LaButti K.M."/>
            <person name="Schmutz J."/>
            <person name="Jabbour D."/>
            <person name="Luo H."/>
            <person name="Baker S.E."/>
            <person name="Pisabarro A.G."/>
            <person name="Walton J.D."/>
            <person name="Blanchette R.A."/>
            <person name="Henrissat B."/>
            <person name="Martin F."/>
            <person name="Cullen D."/>
            <person name="Hibbett D.S."/>
            <person name="Grigoriev I.V."/>
        </authorList>
    </citation>
    <scope>NUCLEOTIDE SEQUENCE [LARGE SCALE GENOMIC DNA]</scope>
    <source>
        <strain evidence="5">FD-172 SS1</strain>
    </source>
</reference>
<dbReference type="Proteomes" id="UP000027195">
    <property type="component" value="Unassembled WGS sequence"/>
</dbReference>
<gene>
    <name evidence="4" type="ORF">BOTBODRAFT_642580</name>
</gene>
<dbReference type="SMART" id="SM00212">
    <property type="entry name" value="UBCc"/>
    <property type="match status" value="1"/>
</dbReference>
<evidence type="ECO:0000313" key="4">
    <source>
        <dbReference type="EMBL" id="KDQ09441.1"/>
    </source>
</evidence>
<dbReference type="InterPro" id="IPR016135">
    <property type="entry name" value="UBQ-conjugating_enzyme/RWD"/>
</dbReference>
<evidence type="ECO:0000256" key="2">
    <source>
        <dbReference type="ARBA" id="ARBA00022786"/>
    </source>
</evidence>
<dbReference type="Gene3D" id="3.10.110.10">
    <property type="entry name" value="Ubiquitin Conjugating Enzyme"/>
    <property type="match status" value="1"/>
</dbReference>
<dbReference type="Pfam" id="PF00179">
    <property type="entry name" value="UQ_con"/>
    <property type="match status" value="1"/>
</dbReference>
<evidence type="ECO:0000259" key="3">
    <source>
        <dbReference type="PROSITE" id="PS50127"/>
    </source>
</evidence>
<dbReference type="GO" id="GO:0016740">
    <property type="term" value="F:transferase activity"/>
    <property type="evidence" value="ECO:0007669"/>
    <property type="project" value="UniProtKB-KW"/>
</dbReference>
<accession>A0A067MCY7</accession>